<dbReference type="PANTHER" id="PTHR10334">
    <property type="entry name" value="CYSTEINE-RICH SECRETORY PROTEIN-RELATED"/>
    <property type="match status" value="1"/>
</dbReference>
<name>A0A814DBU7_9BILA</name>
<dbReference type="InterPro" id="IPR001283">
    <property type="entry name" value="CRISP-related"/>
</dbReference>
<evidence type="ECO:0000313" key="6">
    <source>
        <dbReference type="EMBL" id="CAF4203049.1"/>
    </source>
</evidence>
<accession>A0A814DBU7</accession>
<gene>
    <name evidence="5" type="ORF">FNK824_LOCUS22754</name>
    <name evidence="6" type="ORF">JBS370_LOCUS36613</name>
    <name evidence="4" type="ORF">OTI717_LOCUS13745</name>
    <name evidence="2" type="ORF">RFH988_LOCUS8133</name>
    <name evidence="3" type="ORF">SEV965_LOCUS8366</name>
</gene>
<dbReference type="EMBL" id="CAJOAX010001487">
    <property type="protein sequence ID" value="CAF3719751.1"/>
    <property type="molecule type" value="Genomic_DNA"/>
</dbReference>
<dbReference type="EMBL" id="CAJNOU010000306">
    <property type="protein sequence ID" value="CAF0953225.1"/>
    <property type="molecule type" value="Genomic_DNA"/>
</dbReference>
<evidence type="ECO:0000313" key="4">
    <source>
        <dbReference type="EMBL" id="CAF3719751.1"/>
    </source>
</evidence>
<dbReference type="AlphaFoldDB" id="A0A814DBU7"/>
<evidence type="ECO:0000313" key="2">
    <source>
        <dbReference type="EMBL" id="CAF0884220.1"/>
    </source>
</evidence>
<dbReference type="EMBL" id="CAJOBD010014809">
    <property type="protein sequence ID" value="CAF4203049.1"/>
    <property type="molecule type" value="Genomic_DNA"/>
</dbReference>
<dbReference type="Proteomes" id="UP000663882">
    <property type="component" value="Unassembled WGS sequence"/>
</dbReference>
<dbReference type="PRINTS" id="PR00837">
    <property type="entry name" value="V5TPXLIKE"/>
</dbReference>
<proteinExistence type="predicted"/>
<dbReference type="SMART" id="SM00198">
    <property type="entry name" value="SCP"/>
    <property type="match status" value="1"/>
</dbReference>
<evidence type="ECO:0000259" key="1">
    <source>
        <dbReference type="SMART" id="SM00198"/>
    </source>
</evidence>
<dbReference type="Pfam" id="PF00188">
    <property type="entry name" value="CAP"/>
    <property type="match status" value="1"/>
</dbReference>
<dbReference type="EMBL" id="CAJNOO010000269">
    <property type="protein sequence ID" value="CAF0884220.1"/>
    <property type="molecule type" value="Genomic_DNA"/>
</dbReference>
<organism evidence="3 7">
    <name type="scientific">Rotaria sordida</name>
    <dbReference type="NCBI Taxonomy" id="392033"/>
    <lineage>
        <taxon>Eukaryota</taxon>
        <taxon>Metazoa</taxon>
        <taxon>Spiralia</taxon>
        <taxon>Gnathifera</taxon>
        <taxon>Rotifera</taxon>
        <taxon>Eurotatoria</taxon>
        <taxon>Bdelloidea</taxon>
        <taxon>Philodinida</taxon>
        <taxon>Philodinidae</taxon>
        <taxon>Rotaria</taxon>
    </lineage>
</organism>
<dbReference type="EMBL" id="CAJOBE010004676">
    <property type="protein sequence ID" value="CAF3942489.1"/>
    <property type="molecule type" value="Genomic_DNA"/>
</dbReference>
<dbReference type="InterPro" id="IPR014044">
    <property type="entry name" value="CAP_dom"/>
</dbReference>
<protein>
    <recommendedName>
        <fullName evidence="1">SCP domain-containing protein</fullName>
    </recommendedName>
</protein>
<evidence type="ECO:0000313" key="5">
    <source>
        <dbReference type="EMBL" id="CAF3942489.1"/>
    </source>
</evidence>
<dbReference type="Proteomes" id="UP000663836">
    <property type="component" value="Unassembled WGS sequence"/>
</dbReference>
<dbReference type="Proteomes" id="UP000663823">
    <property type="component" value="Unassembled WGS sequence"/>
</dbReference>
<feature type="domain" description="SCP" evidence="1">
    <location>
        <begin position="14"/>
        <end position="145"/>
    </location>
</feature>
<sequence>MILNNQVESLAIDRYRQEALAQHNVYRAQCKADALQRNRTLDEIAQKWCEQLAATDNFTHSGTIEYGENSYKKTPFDFNNDSGTTPVIAWFSEKPKYTQKDPANALHFSQIVWKSTQFFGLGICNATNGGVIFVANYYPRGNYKDQFAQNVLCENTA</sequence>
<dbReference type="SUPFAM" id="SSF55797">
    <property type="entry name" value="PR-1-like"/>
    <property type="match status" value="1"/>
</dbReference>
<dbReference type="OrthoDB" id="337038at2759"/>
<dbReference type="InterPro" id="IPR035940">
    <property type="entry name" value="CAP_sf"/>
</dbReference>
<dbReference type="Gene3D" id="3.40.33.10">
    <property type="entry name" value="CAP"/>
    <property type="match status" value="1"/>
</dbReference>
<comment type="caution">
    <text evidence="3">The sequence shown here is derived from an EMBL/GenBank/DDBJ whole genome shotgun (WGS) entry which is preliminary data.</text>
</comment>
<reference evidence="3" key="1">
    <citation type="submission" date="2021-02" db="EMBL/GenBank/DDBJ databases">
        <authorList>
            <person name="Nowell W R."/>
        </authorList>
    </citation>
    <scope>NUCLEOTIDE SEQUENCE</scope>
</reference>
<evidence type="ECO:0000313" key="3">
    <source>
        <dbReference type="EMBL" id="CAF0953225.1"/>
    </source>
</evidence>
<dbReference type="Proteomes" id="UP000663874">
    <property type="component" value="Unassembled WGS sequence"/>
</dbReference>
<dbReference type="Proteomes" id="UP000663889">
    <property type="component" value="Unassembled WGS sequence"/>
</dbReference>
<evidence type="ECO:0000313" key="7">
    <source>
        <dbReference type="Proteomes" id="UP000663889"/>
    </source>
</evidence>